<evidence type="ECO:0000259" key="2">
    <source>
        <dbReference type="Pfam" id="PF00561"/>
    </source>
</evidence>
<dbReference type="GO" id="GO:0070205">
    <property type="term" value="F:2-succinyl-6-hydroxy-2,4-cyclohexadiene-1-carboxylate synthase activity"/>
    <property type="evidence" value="ECO:0007669"/>
    <property type="project" value="UniProtKB-UniRule"/>
</dbReference>
<evidence type="ECO:0000313" key="4">
    <source>
        <dbReference type="Proteomes" id="UP000955338"/>
    </source>
</evidence>
<feature type="domain" description="AB hydrolase-1" evidence="2">
    <location>
        <begin position="5"/>
        <end position="234"/>
    </location>
</feature>
<dbReference type="Pfam" id="PF00561">
    <property type="entry name" value="Abhydrolase_1"/>
    <property type="match status" value="1"/>
</dbReference>
<dbReference type="PANTHER" id="PTHR42916:SF1">
    <property type="entry name" value="PROTEIN PHYLLO, CHLOROPLASTIC"/>
    <property type="match status" value="1"/>
</dbReference>
<gene>
    <name evidence="1" type="primary">menH</name>
    <name evidence="3" type="ORF">CEP48_08715</name>
</gene>
<dbReference type="RefSeq" id="WP_261920003.1">
    <property type="nucleotide sequence ID" value="NZ_CP022011.1"/>
</dbReference>
<keyword evidence="1" id="KW-0456">Lyase</keyword>
<dbReference type="UniPathway" id="UPA00079"/>
<comment type="catalytic activity">
    <reaction evidence="1">
        <text>5-enolpyruvoyl-6-hydroxy-2-succinyl-cyclohex-3-ene-1-carboxylate = (1R,6R)-6-hydroxy-2-succinyl-cyclohexa-2,4-diene-1-carboxylate + pyruvate</text>
        <dbReference type="Rhea" id="RHEA:25597"/>
        <dbReference type="ChEBI" id="CHEBI:15361"/>
        <dbReference type="ChEBI" id="CHEBI:58689"/>
        <dbReference type="ChEBI" id="CHEBI:58818"/>
        <dbReference type="EC" id="4.2.99.20"/>
    </reaction>
</comment>
<dbReference type="EC" id="4.2.99.20" evidence="1"/>
<name>A0A8E3MIG4_9PAST</name>
<evidence type="ECO:0000313" key="3">
    <source>
        <dbReference type="EMBL" id="QDJ15494.1"/>
    </source>
</evidence>
<evidence type="ECO:0000256" key="1">
    <source>
        <dbReference type="HAMAP-Rule" id="MF_01660"/>
    </source>
</evidence>
<organism evidence="3 4">
    <name type="scientific">Mergibacter septicus</name>
    <dbReference type="NCBI Taxonomy" id="221402"/>
    <lineage>
        <taxon>Bacteria</taxon>
        <taxon>Pseudomonadati</taxon>
        <taxon>Pseudomonadota</taxon>
        <taxon>Gammaproteobacteria</taxon>
        <taxon>Pasteurellales</taxon>
        <taxon>Pasteurellaceae</taxon>
        <taxon>Mergibacter</taxon>
    </lineage>
</organism>
<comment type="function">
    <text evidence="1">Catalyzes a proton abstraction reaction that results in 2,5-elimination of pyruvate from 2-succinyl-5-enolpyruvyl-6-hydroxy-3-cyclohexene-1-carboxylate (SEPHCHC) and the formation of 2-succinyl-6-hydroxy-2,4-cyclohexadiene-1-carboxylate (SHCHC).</text>
</comment>
<dbReference type="EMBL" id="CP022011">
    <property type="protein sequence ID" value="QDJ15494.1"/>
    <property type="molecule type" value="Genomic_DNA"/>
</dbReference>
<comment type="subunit">
    <text evidence="1">Monomer.</text>
</comment>
<dbReference type="SUPFAM" id="SSF53474">
    <property type="entry name" value="alpha/beta-Hydrolases"/>
    <property type="match status" value="1"/>
</dbReference>
<dbReference type="InterPro" id="IPR000073">
    <property type="entry name" value="AB_hydrolase_1"/>
</dbReference>
<dbReference type="AlphaFoldDB" id="A0A8E3MIG4"/>
<dbReference type="NCBIfam" id="TIGR03695">
    <property type="entry name" value="menH_SHCHC"/>
    <property type="match status" value="1"/>
</dbReference>
<keyword evidence="1" id="KW-0474">Menaquinone biosynthesis</keyword>
<dbReference type="PANTHER" id="PTHR42916">
    <property type="entry name" value="2-SUCCINYL-5-ENOLPYRUVYL-6-HYDROXY-3-CYCLOHEXENE-1-CARBOXYLATE SYNTHASE"/>
    <property type="match status" value="1"/>
</dbReference>
<reference evidence="3" key="1">
    <citation type="submission" date="2017-06" db="EMBL/GenBank/DDBJ databases">
        <title>Genome sequencing of pathogenic and non-pathogenic strains within Bisgaard taxon 40.</title>
        <authorList>
            <person name="Ladner J.T."/>
            <person name="Lovett S.P."/>
            <person name="Koroleva G."/>
            <person name="Lorch J.M."/>
        </authorList>
    </citation>
    <scope>NUCLEOTIDE SEQUENCE</scope>
    <source>
        <strain evidence="3">27576-1-I1</strain>
    </source>
</reference>
<dbReference type="InterPro" id="IPR022485">
    <property type="entry name" value="SHCHC_synthase_MenH"/>
</dbReference>
<sequence length="248" mass="28724">MAQHTLIFLHGFLGDKNDWQPVIDILQNHPNYRAIALDLPFHGKNQTESIRNFDEASHWLSHQIKHQISQPYTLIGYSLGGRIAAYFACQQQIPTTNLQRVVLEGANLGLRELQQRESRWQSDLAWAKRFQTEPLLDVLIDWYQQPVFASLTLSQRENVIKYRLKNDGKKLSEMLQATSLAKQPDLREQVRLNREKFYYICGEKDQKFRTMADSLALSPVLISQAGHNAHRENPTEFTTKLLEILVQA</sequence>
<comment type="similarity">
    <text evidence="1">Belongs to the AB hydrolase superfamily. MenH family.</text>
</comment>
<dbReference type="Proteomes" id="UP000955338">
    <property type="component" value="Chromosome"/>
</dbReference>
<comment type="pathway">
    <text evidence="1">Quinol/quinone metabolism; menaquinone biosynthesis.</text>
</comment>
<dbReference type="InterPro" id="IPR029058">
    <property type="entry name" value="AB_hydrolase_fold"/>
</dbReference>
<protein>
    <recommendedName>
        <fullName evidence="1">Putative 2-succinyl-6-hydroxy-2,4-cyclohexadiene-1-carboxylate synthase</fullName>
        <shortName evidence="1">SHCHC synthase</shortName>
        <ecNumber evidence="1">4.2.99.20</ecNumber>
    </recommendedName>
</protein>
<comment type="pathway">
    <text evidence="1">Quinol/quinone metabolism; 1,4-dihydroxy-2-naphthoate biosynthesis; 1,4-dihydroxy-2-naphthoate from chorismate: step 3/7.</text>
</comment>
<proteinExistence type="inferred from homology"/>
<keyword evidence="4" id="KW-1185">Reference proteome</keyword>
<accession>A0A8E3MIG4</accession>
<dbReference type="UniPathway" id="UPA01057">
    <property type="reaction ID" value="UER00900"/>
</dbReference>
<dbReference type="Gene3D" id="3.40.50.1820">
    <property type="entry name" value="alpha/beta hydrolase"/>
    <property type="match status" value="1"/>
</dbReference>
<dbReference type="HAMAP" id="MF_01660">
    <property type="entry name" value="MenH"/>
    <property type="match status" value="1"/>
</dbReference>
<dbReference type="NCBIfam" id="NF008340">
    <property type="entry name" value="PRK11126.1"/>
    <property type="match status" value="1"/>
</dbReference>
<dbReference type="GO" id="GO:0009234">
    <property type="term" value="P:menaquinone biosynthetic process"/>
    <property type="evidence" value="ECO:0007669"/>
    <property type="project" value="UniProtKB-UniRule"/>
</dbReference>